<dbReference type="Proteomes" id="UP000218334">
    <property type="component" value="Unassembled WGS sequence"/>
</dbReference>
<sequence>MALFVDADLLSHAEYNVLKSYMKDLILYDPPFVSLSIEVPDDANPYDLWVDPKYQTMEEMPGPLIYRCILLQVHKFLMYL</sequence>
<protein>
    <submittedName>
        <fullName evidence="1">Uncharacterized protein</fullName>
    </submittedName>
</protein>
<reference evidence="2" key="1">
    <citation type="journal article" date="2017" name="Nat. Ecol. Evol.">
        <title>Genome expansion and lineage-specific genetic innovations in the forest pathogenic fungi Armillaria.</title>
        <authorList>
            <person name="Sipos G."/>
            <person name="Prasanna A.N."/>
            <person name="Walter M.C."/>
            <person name="O'Connor E."/>
            <person name="Balint B."/>
            <person name="Krizsan K."/>
            <person name="Kiss B."/>
            <person name="Hess J."/>
            <person name="Varga T."/>
            <person name="Slot J."/>
            <person name="Riley R."/>
            <person name="Boka B."/>
            <person name="Rigling D."/>
            <person name="Barry K."/>
            <person name="Lee J."/>
            <person name="Mihaltcheva S."/>
            <person name="LaButti K."/>
            <person name="Lipzen A."/>
            <person name="Waldron R."/>
            <person name="Moloney N.M."/>
            <person name="Sperisen C."/>
            <person name="Kredics L."/>
            <person name="Vagvoelgyi C."/>
            <person name="Patrignani A."/>
            <person name="Fitzpatrick D."/>
            <person name="Nagy I."/>
            <person name="Doyle S."/>
            <person name="Anderson J.B."/>
            <person name="Grigoriev I.V."/>
            <person name="Gueldener U."/>
            <person name="Muensterkoetter M."/>
            <person name="Nagy L.G."/>
        </authorList>
    </citation>
    <scope>NUCLEOTIDE SEQUENCE [LARGE SCALE GENOMIC DNA]</scope>
    <source>
        <strain evidence="2">28-4</strain>
    </source>
</reference>
<organism evidence="1 2">
    <name type="scientific">Armillaria solidipes</name>
    <dbReference type="NCBI Taxonomy" id="1076256"/>
    <lineage>
        <taxon>Eukaryota</taxon>
        <taxon>Fungi</taxon>
        <taxon>Dikarya</taxon>
        <taxon>Basidiomycota</taxon>
        <taxon>Agaricomycotina</taxon>
        <taxon>Agaricomycetes</taxon>
        <taxon>Agaricomycetidae</taxon>
        <taxon>Agaricales</taxon>
        <taxon>Marasmiineae</taxon>
        <taxon>Physalacriaceae</taxon>
        <taxon>Armillaria</taxon>
    </lineage>
</organism>
<keyword evidence="2" id="KW-1185">Reference proteome</keyword>
<gene>
    <name evidence="1" type="ORF">ARMSODRAFT_1026643</name>
</gene>
<evidence type="ECO:0000313" key="2">
    <source>
        <dbReference type="Proteomes" id="UP000218334"/>
    </source>
</evidence>
<dbReference type="EMBL" id="KZ293488">
    <property type="protein sequence ID" value="PBK60366.1"/>
    <property type="molecule type" value="Genomic_DNA"/>
</dbReference>
<evidence type="ECO:0000313" key="1">
    <source>
        <dbReference type="EMBL" id="PBK60366.1"/>
    </source>
</evidence>
<name>A0A2H3BBD7_9AGAR</name>
<dbReference type="AlphaFoldDB" id="A0A2H3BBD7"/>
<proteinExistence type="predicted"/>
<accession>A0A2H3BBD7</accession>